<name>A0AAV7MTI3_PLEWA</name>
<dbReference type="Proteomes" id="UP001066276">
    <property type="component" value="Chromosome 9"/>
</dbReference>
<gene>
    <name evidence="1" type="ORF">NDU88_004415</name>
</gene>
<protein>
    <submittedName>
        <fullName evidence="1">Uncharacterized protein</fullName>
    </submittedName>
</protein>
<evidence type="ECO:0000313" key="1">
    <source>
        <dbReference type="EMBL" id="KAJ1107018.1"/>
    </source>
</evidence>
<comment type="caution">
    <text evidence="1">The sequence shown here is derived from an EMBL/GenBank/DDBJ whole genome shotgun (WGS) entry which is preliminary data.</text>
</comment>
<evidence type="ECO:0000313" key="2">
    <source>
        <dbReference type="Proteomes" id="UP001066276"/>
    </source>
</evidence>
<accession>A0AAV7MTI3</accession>
<keyword evidence="2" id="KW-1185">Reference proteome</keyword>
<organism evidence="1 2">
    <name type="scientific">Pleurodeles waltl</name>
    <name type="common">Iberian ribbed newt</name>
    <dbReference type="NCBI Taxonomy" id="8319"/>
    <lineage>
        <taxon>Eukaryota</taxon>
        <taxon>Metazoa</taxon>
        <taxon>Chordata</taxon>
        <taxon>Craniata</taxon>
        <taxon>Vertebrata</taxon>
        <taxon>Euteleostomi</taxon>
        <taxon>Amphibia</taxon>
        <taxon>Batrachia</taxon>
        <taxon>Caudata</taxon>
        <taxon>Salamandroidea</taxon>
        <taxon>Salamandridae</taxon>
        <taxon>Pleurodelinae</taxon>
        <taxon>Pleurodeles</taxon>
    </lineage>
</organism>
<sequence>MGPGRTGAAGRSGVRLRGVDIKQGFDAELRRCHLLRLNVDSNDVKILLNFVCRVAGVLDVVERLDVDR</sequence>
<proteinExistence type="predicted"/>
<dbReference type="AlphaFoldDB" id="A0AAV7MTI3"/>
<dbReference type="EMBL" id="JANPWB010000013">
    <property type="protein sequence ID" value="KAJ1107018.1"/>
    <property type="molecule type" value="Genomic_DNA"/>
</dbReference>
<reference evidence="1" key="1">
    <citation type="journal article" date="2022" name="bioRxiv">
        <title>Sequencing and chromosome-scale assembly of the giantPleurodeles waltlgenome.</title>
        <authorList>
            <person name="Brown T."/>
            <person name="Elewa A."/>
            <person name="Iarovenko S."/>
            <person name="Subramanian E."/>
            <person name="Araus A.J."/>
            <person name="Petzold A."/>
            <person name="Susuki M."/>
            <person name="Suzuki K.-i.T."/>
            <person name="Hayashi T."/>
            <person name="Toyoda A."/>
            <person name="Oliveira C."/>
            <person name="Osipova E."/>
            <person name="Leigh N.D."/>
            <person name="Simon A."/>
            <person name="Yun M.H."/>
        </authorList>
    </citation>
    <scope>NUCLEOTIDE SEQUENCE</scope>
    <source>
        <strain evidence="1">20211129_DDA</strain>
        <tissue evidence="1">Liver</tissue>
    </source>
</reference>